<name>S4NFG1_9LACO</name>
<proteinExistence type="predicted"/>
<evidence type="ECO:0000313" key="2">
    <source>
        <dbReference type="Proteomes" id="UP000016361"/>
    </source>
</evidence>
<sequence>MILVGFGHSQVLQYFTHGTNATPYFWIATRGSQTNKNNPNSKKPDLTYWPTQLARVQYSSGTTLEYTQATRLISLRYASNQGTSIGNVLRVEAALSSDKSKLLIMTINTDNPRKASLTEYNNKELNNALDQVAGTSSPTLGCDSKAVKDASTGKGLKPGFSSKSIFSLSYYGSIQGTELADNDAIYLSASNTERDGIALSKVAWGTKEPVHKKVDNSNWVSGQTEDEAIQLSGDNVLIGITMYPGVSVENRIYRFPKSAFN</sequence>
<accession>S4NFG1</accession>
<evidence type="ECO:0000313" key="1">
    <source>
        <dbReference type="EMBL" id="GAD17764.1"/>
    </source>
</evidence>
<reference evidence="2" key="1">
    <citation type="journal article" date="2013" name="Genome Announc.">
        <title>Draft Genome Sequence of D-Branched-Chain Amino Acid Producer Lactobacillus otakiensis JCM 15040T, Isolated from a Traditional Japanese Pickle.</title>
        <authorList>
            <person name="Doi K."/>
            <person name="Mori K."/>
            <person name="Mutaguchi Y."/>
            <person name="Tashiro K."/>
            <person name="Fujino Y."/>
            <person name="Ohmori T."/>
            <person name="Kuhara S."/>
            <person name="Ohshima T."/>
        </authorList>
    </citation>
    <scope>NUCLEOTIDE SEQUENCE [LARGE SCALE GENOMIC DNA]</scope>
    <source>
        <strain evidence="2">JCM 15040</strain>
    </source>
</reference>
<dbReference type="Proteomes" id="UP000016361">
    <property type="component" value="Unassembled WGS sequence"/>
</dbReference>
<dbReference type="EMBL" id="BASH01000016">
    <property type="protein sequence ID" value="GAD17764.1"/>
    <property type="molecule type" value="Genomic_DNA"/>
</dbReference>
<gene>
    <name evidence="1" type="ORF">LOT_2302</name>
</gene>
<keyword evidence="2" id="KW-1185">Reference proteome</keyword>
<dbReference type="STRING" id="1423780.FD05_GL001629"/>
<dbReference type="eggNOG" id="ENOG5032UYQ">
    <property type="taxonomic scope" value="Bacteria"/>
</dbReference>
<protein>
    <submittedName>
        <fullName evidence="1">Uncharacterized protein</fullName>
    </submittedName>
</protein>
<dbReference type="AlphaFoldDB" id="S4NFG1"/>
<organism evidence="1 2">
    <name type="scientific">Lentilactobacillus otakiensis DSM 19908 = JCM 15040</name>
    <dbReference type="NCBI Taxonomy" id="1423780"/>
    <lineage>
        <taxon>Bacteria</taxon>
        <taxon>Bacillati</taxon>
        <taxon>Bacillota</taxon>
        <taxon>Bacilli</taxon>
        <taxon>Lactobacillales</taxon>
        <taxon>Lactobacillaceae</taxon>
        <taxon>Lentilactobacillus</taxon>
    </lineage>
</organism>
<comment type="caution">
    <text evidence="1">The sequence shown here is derived from an EMBL/GenBank/DDBJ whole genome shotgun (WGS) entry which is preliminary data.</text>
</comment>